<evidence type="ECO:0000256" key="1">
    <source>
        <dbReference type="SAM" id="Coils"/>
    </source>
</evidence>
<reference evidence="3 4" key="1">
    <citation type="submission" date="2019-02" db="EMBL/GenBank/DDBJ databases">
        <title>Deep-cultivation of Planctomycetes and their phenomic and genomic characterization uncovers novel biology.</title>
        <authorList>
            <person name="Wiegand S."/>
            <person name="Jogler M."/>
            <person name="Boedeker C."/>
            <person name="Pinto D."/>
            <person name="Vollmers J."/>
            <person name="Rivas-Marin E."/>
            <person name="Kohn T."/>
            <person name="Peeters S.H."/>
            <person name="Heuer A."/>
            <person name="Rast P."/>
            <person name="Oberbeckmann S."/>
            <person name="Bunk B."/>
            <person name="Jeske O."/>
            <person name="Meyerdierks A."/>
            <person name="Storesund J.E."/>
            <person name="Kallscheuer N."/>
            <person name="Luecker S."/>
            <person name="Lage O.M."/>
            <person name="Pohl T."/>
            <person name="Merkel B.J."/>
            <person name="Hornburger P."/>
            <person name="Mueller R.-W."/>
            <person name="Bruemmer F."/>
            <person name="Labrenz M."/>
            <person name="Spormann A.M."/>
            <person name="Op den Camp H."/>
            <person name="Overmann J."/>
            <person name="Amann R."/>
            <person name="Jetten M.S.M."/>
            <person name="Mascher T."/>
            <person name="Medema M.H."/>
            <person name="Devos D.P."/>
            <person name="Kaster A.-K."/>
            <person name="Ovreas L."/>
            <person name="Rohde M."/>
            <person name="Galperin M.Y."/>
            <person name="Jogler C."/>
        </authorList>
    </citation>
    <scope>NUCLEOTIDE SEQUENCE [LARGE SCALE GENOMIC DNA]</scope>
    <source>
        <strain evidence="3 4">ETA_A8</strain>
    </source>
</reference>
<feature type="signal peptide" evidence="2">
    <location>
        <begin position="1"/>
        <end position="28"/>
    </location>
</feature>
<dbReference type="Proteomes" id="UP000315017">
    <property type="component" value="Chromosome"/>
</dbReference>
<dbReference type="KEGG" id="aagg:ETAA8_19220"/>
<feature type="coiled-coil region" evidence="1">
    <location>
        <begin position="318"/>
        <end position="365"/>
    </location>
</feature>
<keyword evidence="4" id="KW-1185">Reference proteome</keyword>
<evidence type="ECO:0000313" key="3">
    <source>
        <dbReference type="EMBL" id="QDU26839.1"/>
    </source>
</evidence>
<dbReference type="OrthoDB" id="282643at2"/>
<name>A0A517Y9C7_9BACT</name>
<gene>
    <name evidence="3" type="ORF">ETAA8_19220</name>
</gene>
<sequence length="367" mass="38583" precursor="true">MSLPFRRLFFGLTLSCGFCCLTLPTGHAQEAAPPAADKPAAATDIAELIKQLDAEEFTARQDASQRLAAAGEQAVPALEKATSGESREASMRAFDILKNHFEKGAPAAKDAAKAALERLAKADLGSASRRASEILTPPQQPATPNANVRGFAGPVGLRIAVARAVAVGGAGGGITTSVKIENGVKTTEVKDKDRQVKIVDDPEKGLQLEVTETKDGKSETKKYEAKNAEELKTKQPEAHKIYEQYAQKDVAIKFGAIGVGGLAPAIAPRRIVPALPAAPGAPGIPIPVGGIPFDLVPAAPVPVPAPVPNPDKAQLESIDALDKSIQAAEASLKEAFKDAADNEQLKQAQARLDEARKQLEKLRQALK</sequence>
<proteinExistence type="predicted"/>
<dbReference type="RefSeq" id="WP_145087691.1">
    <property type="nucleotide sequence ID" value="NZ_CP036274.1"/>
</dbReference>
<dbReference type="AlphaFoldDB" id="A0A517Y9C7"/>
<evidence type="ECO:0000313" key="4">
    <source>
        <dbReference type="Proteomes" id="UP000315017"/>
    </source>
</evidence>
<feature type="chain" id="PRO_5022023152" evidence="2">
    <location>
        <begin position="29"/>
        <end position="367"/>
    </location>
</feature>
<protein>
    <submittedName>
        <fullName evidence="3">Uncharacterized protein</fullName>
    </submittedName>
</protein>
<accession>A0A517Y9C7</accession>
<dbReference type="EMBL" id="CP036274">
    <property type="protein sequence ID" value="QDU26839.1"/>
    <property type="molecule type" value="Genomic_DNA"/>
</dbReference>
<evidence type="ECO:0000256" key="2">
    <source>
        <dbReference type="SAM" id="SignalP"/>
    </source>
</evidence>
<organism evidence="3 4">
    <name type="scientific">Anatilimnocola aggregata</name>
    <dbReference type="NCBI Taxonomy" id="2528021"/>
    <lineage>
        <taxon>Bacteria</taxon>
        <taxon>Pseudomonadati</taxon>
        <taxon>Planctomycetota</taxon>
        <taxon>Planctomycetia</taxon>
        <taxon>Pirellulales</taxon>
        <taxon>Pirellulaceae</taxon>
        <taxon>Anatilimnocola</taxon>
    </lineage>
</organism>
<keyword evidence="1" id="KW-0175">Coiled coil</keyword>
<keyword evidence="2" id="KW-0732">Signal</keyword>